<dbReference type="InterPro" id="IPR002401">
    <property type="entry name" value="Cyt_P450_E_grp-I"/>
</dbReference>
<name>A0AAW1J0T0_POPJA</name>
<sequence length="216" mass="24530">MKSMFQIVMDCGKGLQDEIEKLCQLKQAVDIKEVGTLFTTNVIGSCAFGLECNCCNCFKNPNNEFRHYSRKFFEGGIGSVLRTTLTLSFPSICKKLGVIVFPKETTKFYMDVIQNIIDFREKNDVKRNDFVQLLLNIKNGATPNGASFTFDEIAAQAFVFFLGGFETSSSTMTFAFYEMAKNQEIQDKVREEIRRVVAKYDGKITYDGIIEMTYMG</sequence>
<evidence type="ECO:0000256" key="11">
    <source>
        <dbReference type="ARBA" id="ARBA00023033"/>
    </source>
</evidence>
<keyword evidence="12" id="KW-0472">Membrane</keyword>
<protein>
    <submittedName>
        <fullName evidence="13">Cytochrome P450</fullName>
    </submittedName>
</protein>
<dbReference type="PANTHER" id="PTHR24292:SF100">
    <property type="entry name" value="CYTOCHROME P450 6A16, ISOFORM B-RELATED"/>
    <property type="match status" value="1"/>
</dbReference>
<keyword evidence="5" id="KW-0349">Heme</keyword>
<evidence type="ECO:0000313" key="14">
    <source>
        <dbReference type="Proteomes" id="UP001458880"/>
    </source>
</evidence>
<accession>A0AAW1J0T0</accession>
<reference evidence="13 14" key="1">
    <citation type="journal article" date="2024" name="BMC Genomics">
        <title>De novo assembly and annotation of Popillia japonica's genome with initial clues to its potential as an invasive pest.</title>
        <authorList>
            <person name="Cucini C."/>
            <person name="Boschi S."/>
            <person name="Funari R."/>
            <person name="Cardaioli E."/>
            <person name="Iannotti N."/>
            <person name="Marturano G."/>
            <person name="Paoli F."/>
            <person name="Bruttini M."/>
            <person name="Carapelli A."/>
            <person name="Frati F."/>
            <person name="Nardi F."/>
        </authorList>
    </citation>
    <scope>NUCLEOTIDE SEQUENCE [LARGE SCALE GENOMIC DNA]</scope>
    <source>
        <strain evidence="13">DMR45628</strain>
    </source>
</reference>
<dbReference type="GO" id="GO:0005789">
    <property type="term" value="C:endoplasmic reticulum membrane"/>
    <property type="evidence" value="ECO:0007669"/>
    <property type="project" value="UniProtKB-SubCell"/>
</dbReference>
<keyword evidence="14" id="KW-1185">Reference proteome</keyword>
<keyword evidence="6" id="KW-0479">Metal-binding</keyword>
<comment type="subcellular location">
    <subcellularLocation>
        <location evidence="3">Endoplasmic reticulum membrane</location>
        <topology evidence="3">Peripheral membrane protein</topology>
    </subcellularLocation>
    <subcellularLocation>
        <location evidence="2">Microsome membrane</location>
        <topology evidence="2">Peripheral membrane protein</topology>
    </subcellularLocation>
</comment>
<keyword evidence="7" id="KW-0256">Endoplasmic reticulum</keyword>
<dbReference type="GO" id="GO:0016705">
    <property type="term" value="F:oxidoreductase activity, acting on paired donors, with incorporation or reduction of molecular oxygen"/>
    <property type="evidence" value="ECO:0007669"/>
    <property type="project" value="InterPro"/>
</dbReference>
<keyword evidence="10" id="KW-0408">Iron</keyword>
<proteinExistence type="inferred from homology"/>
<dbReference type="Pfam" id="PF00067">
    <property type="entry name" value="p450"/>
    <property type="match status" value="1"/>
</dbReference>
<organism evidence="13 14">
    <name type="scientific">Popillia japonica</name>
    <name type="common">Japanese beetle</name>
    <dbReference type="NCBI Taxonomy" id="7064"/>
    <lineage>
        <taxon>Eukaryota</taxon>
        <taxon>Metazoa</taxon>
        <taxon>Ecdysozoa</taxon>
        <taxon>Arthropoda</taxon>
        <taxon>Hexapoda</taxon>
        <taxon>Insecta</taxon>
        <taxon>Pterygota</taxon>
        <taxon>Neoptera</taxon>
        <taxon>Endopterygota</taxon>
        <taxon>Coleoptera</taxon>
        <taxon>Polyphaga</taxon>
        <taxon>Scarabaeiformia</taxon>
        <taxon>Scarabaeidae</taxon>
        <taxon>Rutelinae</taxon>
        <taxon>Popillia</taxon>
    </lineage>
</organism>
<evidence type="ECO:0000256" key="10">
    <source>
        <dbReference type="ARBA" id="ARBA00023004"/>
    </source>
</evidence>
<evidence type="ECO:0000256" key="9">
    <source>
        <dbReference type="ARBA" id="ARBA00023002"/>
    </source>
</evidence>
<evidence type="ECO:0000256" key="6">
    <source>
        <dbReference type="ARBA" id="ARBA00022723"/>
    </source>
</evidence>
<keyword evidence="9" id="KW-0560">Oxidoreductase</keyword>
<dbReference type="EMBL" id="JASPKY010000454">
    <property type="protein sequence ID" value="KAK9696324.1"/>
    <property type="molecule type" value="Genomic_DNA"/>
</dbReference>
<dbReference type="GO" id="GO:0004497">
    <property type="term" value="F:monooxygenase activity"/>
    <property type="evidence" value="ECO:0007669"/>
    <property type="project" value="UniProtKB-KW"/>
</dbReference>
<gene>
    <name evidence="13" type="ORF">QE152_g31979</name>
</gene>
<dbReference type="GO" id="GO:0020037">
    <property type="term" value="F:heme binding"/>
    <property type="evidence" value="ECO:0007669"/>
    <property type="project" value="InterPro"/>
</dbReference>
<evidence type="ECO:0000256" key="3">
    <source>
        <dbReference type="ARBA" id="ARBA00004406"/>
    </source>
</evidence>
<dbReference type="Proteomes" id="UP001458880">
    <property type="component" value="Unassembled WGS sequence"/>
</dbReference>
<keyword evidence="11" id="KW-0503">Monooxygenase</keyword>
<comment type="caution">
    <text evidence="13">The sequence shown here is derived from an EMBL/GenBank/DDBJ whole genome shotgun (WGS) entry which is preliminary data.</text>
</comment>
<dbReference type="PANTHER" id="PTHR24292">
    <property type="entry name" value="CYTOCHROME P450"/>
    <property type="match status" value="1"/>
</dbReference>
<evidence type="ECO:0000256" key="7">
    <source>
        <dbReference type="ARBA" id="ARBA00022824"/>
    </source>
</evidence>
<dbReference type="AlphaFoldDB" id="A0AAW1J0T0"/>
<comment type="similarity">
    <text evidence="4">Belongs to the cytochrome P450 family.</text>
</comment>
<dbReference type="InterPro" id="IPR050476">
    <property type="entry name" value="Insect_CytP450_Detox"/>
</dbReference>
<dbReference type="GO" id="GO:0005506">
    <property type="term" value="F:iron ion binding"/>
    <property type="evidence" value="ECO:0007669"/>
    <property type="project" value="InterPro"/>
</dbReference>
<evidence type="ECO:0000256" key="8">
    <source>
        <dbReference type="ARBA" id="ARBA00022848"/>
    </source>
</evidence>
<evidence type="ECO:0000256" key="5">
    <source>
        <dbReference type="ARBA" id="ARBA00022617"/>
    </source>
</evidence>
<evidence type="ECO:0000256" key="1">
    <source>
        <dbReference type="ARBA" id="ARBA00001971"/>
    </source>
</evidence>
<dbReference type="Gene3D" id="1.10.630.10">
    <property type="entry name" value="Cytochrome P450"/>
    <property type="match status" value="1"/>
</dbReference>
<evidence type="ECO:0000256" key="4">
    <source>
        <dbReference type="ARBA" id="ARBA00010617"/>
    </source>
</evidence>
<comment type="cofactor">
    <cofactor evidence="1">
        <name>heme</name>
        <dbReference type="ChEBI" id="CHEBI:30413"/>
    </cofactor>
</comment>
<dbReference type="InterPro" id="IPR036396">
    <property type="entry name" value="Cyt_P450_sf"/>
</dbReference>
<dbReference type="InterPro" id="IPR001128">
    <property type="entry name" value="Cyt_P450"/>
</dbReference>
<dbReference type="PRINTS" id="PR00463">
    <property type="entry name" value="EP450I"/>
</dbReference>
<keyword evidence="8" id="KW-0492">Microsome</keyword>
<evidence type="ECO:0000256" key="2">
    <source>
        <dbReference type="ARBA" id="ARBA00004174"/>
    </source>
</evidence>
<evidence type="ECO:0000313" key="13">
    <source>
        <dbReference type="EMBL" id="KAK9696324.1"/>
    </source>
</evidence>
<evidence type="ECO:0000256" key="12">
    <source>
        <dbReference type="ARBA" id="ARBA00023136"/>
    </source>
</evidence>
<dbReference type="SUPFAM" id="SSF48264">
    <property type="entry name" value="Cytochrome P450"/>
    <property type="match status" value="1"/>
</dbReference>